<dbReference type="PANTHER" id="PTHR30290">
    <property type="entry name" value="PERIPLASMIC BINDING COMPONENT OF ABC TRANSPORTER"/>
    <property type="match status" value="1"/>
</dbReference>
<reference evidence="3 4" key="1">
    <citation type="journal article" date="2015" name="Genome Announc.">
        <title>Complete Genome Sequence of the Type Strain Corynebacterium testudinoris DSM 44614, Recovered from Necrotic Lesions in the Mouth of a Tortoise.</title>
        <authorList>
            <person name="Ruckert C."/>
            <person name="Kriete M."/>
            <person name="Jaenicke S."/>
            <person name="Winkler A."/>
            <person name="Tauch A."/>
        </authorList>
    </citation>
    <scope>NUCLEOTIDE SEQUENCE [LARGE SCALE GENOMIC DNA]</scope>
    <source>
        <strain evidence="3 4">DSM 44614</strain>
    </source>
</reference>
<dbReference type="GO" id="GO:1904680">
    <property type="term" value="F:peptide transmembrane transporter activity"/>
    <property type="evidence" value="ECO:0007669"/>
    <property type="project" value="TreeGrafter"/>
</dbReference>
<evidence type="ECO:0000256" key="1">
    <source>
        <dbReference type="SAM" id="MobiDB-lite"/>
    </source>
</evidence>
<accession>A0A0G3HB63</accession>
<dbReference type="CDD" id="cd08501">
    <property type="entry name" value="PBP2_Lpqw"/>
    <property type="match status" value="1"/>
</dbReference>
<dbReference type="Gene3D" id="3.90.76.10">
    <property type="entry name" value="Dipeptide-binding Protein, Domain 1"/>
    <property type="match status" value="1"/>
</dbReference>
<feature type="domain" description="Solute-binding protein family 5" evidence="2">
    <location>
        <begin position="104"/>
        <end position="391"/>
    </location>
</feature>
<name>A0A0G3HB63_9CORY</name>
<reference evidence="4" key="2">
    <citation type="submission" date="2015-05" db="EMBL/GenBank/DDBJ databases">
        <title>Complete genome sequence of Corynebacterium testudinoris DSM 44614, recovered from necrotic lesions in the mouth of a tortoise.</title>
        <authorList>
            <person name="Ruckert C."/>
            <person name="Albersmeier A."/>
            <person name="Winkler A."/>
            <person name="Tauch A."/>
        </authorList>
    </citation>
    <scope>NUCLEOTIDE SEQUENCE [LARGE SCALE GENOMIC DNA]</scope>
    <source>
        <strain evidence="4">DSM 44614</strain>
    </source>
</reference>
<dbReference type="PATRIC" id="fig|136857.5.peg.954"/>
<dbReference type="PANTHER" id="PTHR30290:SF65">
    <property type="entry name" value="MONOACYL PHOSPHATIDYLINOSITOL TETRAMANNOSIDE-BINDING PROTEIN LPQW-RELATED"/>
    <property type="match status" value="1"/>
</dbReference>
<gene>
    <name evidence="3" type="ORF">CTEST_04800</name>
</gene>
<protein>
    <submittedName>
        <fullName evidence="3">Extracellular solute-binding protein, family 5</fullName>
    </submittedName>
</protein>
<dbReference type="EMBL" id="CP011545">
    <property type="protein sequence ID" value="AKK08407.1"/>
    <property type="molecule type" value="Genomic_DNA"/>
</dbReference>
<feature type="compositionally biased region" description="Pro residues" evidence="1">
    <location>
        <begin position="11"/>
        <end position="24"/>
    </location>
</feature>
<dbReference type="AlphaFoldDB" id="A0A0G3HB63"/>
<evidence type="ECO:0000259" key="2">
    <source>
        <dbReference type="Pfam" id="PF00496"/>
    </source>
</evidence>
<dbReference type="GO" id="GO:0015833">
    <property type="term" value="P:peptide transport"/>
    <property type="evidence" value="ECO:0007669"/>
    <property type="project" value="TreeGrafter"/>
</dbReference>
<dbReference type="KEGG" id="cted:CTEST_04800"/>
<sequence>MTLLSSCVANPGPPPVEEPMPTPEPSATSSAAPTPSRAEAVIDIGVDPLHSGLNPHLISDNSSFVESLAGLVLPSAFRDGVMDTDVLTSAEEVPADRDGVAQSLRYVIAPGAQWSDGTPITGADFRYMWHGMSDTPAVVDPAGYHAITGMRVSADGRTVDVDLATAVAEWRDLFSSFLPSHLLQSDASDFERALADTIPASAGRYMIRSVDRSRGIITINRNDRFWGENPASIDLVNFREVRSVTQGAEQLRSGQIGFLDTFPAETSVDAYSIMTGTQVRTVKLERELQLSLSTTSTVLADVAAREELRSLIDVPLIARIAAGRSSNLRVPDHQPAADATFTPALLQSLTAEQPLRLGVNVGDDASAAAGRAIVELLAARGVKAQIISTDLPEITGILLPRGRVDAVITWENTDNSATGLAGEWLCPEAPSSPRAANLSAYCTPESDAVARDVLSGIVAPEDASEVFERINEREHVTIPLLGDTRVQVLGEGIVGPDPNLNNWTSTAALSTVPSWRKL</sequence>
<dbReference type="STRING" id="136857.CTEST_04800"/>
<dbReference type="InterPro" id="IPR039424">
    <property type="entry name" value="SBP_5"/>
</dbReference>
<keyword evidence="4" id="KW-1185">Reference proteome</keyword>
<evidence type="ECO:0000313" key="3">
    <source>
        <dbReference type="EMBL" id="AKK08407.1"/>
    </source>
</evidence>
<dbReference type="Gene3D" id="3.10.105.10">
    <property type="entry name" value="Dipeptide-binding Protein, Domain 3"/>
    <property type="match status" value="1"/>
</dbReference>
<dbReference type="Pfam" id="PF00496">
    <property type="entry name" value="SBP_bac_5"/>
    <property type="match status" value="1"/>
</dbReference>
<feature type="region of interest" description="Disordered" evidence="1">
    <location>
        <begin position="1"/>
        <end position="36"/>
    </location>
</feature>
<feature type="compositionally biased region" description="Low complexity" evidence="1">
    <location>
        <begin position="25"/>
        <end position="36"/>
    </location>
</feature>
<dbReference type="Proteomes" id="UP000035540">
    <property type="component" value="Chromosome"/>
</dbReference>
<dbReference type="SUPFAM" id="SSF53850">
    <property type="entry name" value="Periplasmic binding protein-like II"/>
    <property type="match status" value="1"/>
</dbReference>
<proteinExistence type="predicted"/>
<organism evidence="3 4">
    <name type="scientific">Corynebacterium testudinoris</name>
    <dbReference type="NCBI Taxonomy" id="136857"/>
    <lineage>
        <taxon>Bacteria</taxon>
        <taxon>Bacillati</taxon>
        <taxon>Actinomycetota</taxon>
        <taxon>Actinomycetes</taxon>
        <taxon>Mycobacteriales</taxon>
        <taxon>Corynebacteriaceae</taxon>
        <taxon>Corynebacterium</taxon>
    </lineage>
</organism>
<dbReference type="Gene3D" id="3.40.190.10">
    <property type="entry name" value="Periplasmic binding protein-like II"/>
    <property type="match status" value="1"/>
</dbReference>
<evidence type="ECO:0000313" key="4">
    <source>
        <dbReference type="Proteomes" id="UP000035540"/>
    </source>
</evidence>
<dbReference type="InterPro" id="IPR000914">
    <property type="entry name" value="SBP_5_dom"/>
</dbReference>